<reference evidence="5 6" key="1">
    <citation type="journal article" date="2019" name="Int. J. Syst. Evol. Microbiol.">
        <title>The Global Catalogue of Microorganisms (GCM) 10K type strain sequencing project: providing services to taxonomists for standard genome sequencing and annotation.</title>
        <authorList>
            <consortium name="The Broad Institute Genomics Platform"/>
            <consortium name="The Broad Institute Genome Sequencing Center for Infectious Disease"/>
            <person name="Wu L."/>
            <person name="Ma J."/>
        </authorList>
    </citation>
    <scope>NUCLEOTIDE SEQUENCE [LARGE SCALE GENOMIC DNA]</scope>
    <source>
        <strain evidence="5 6">CGMCC 1.3240</strain>
    </source>
</reference>
<dbReference type="InterPro" id="IPR006311">
    <property type="entry name" value="TAT_signal"/>
</dbReference>
<gene>
    <name evidence="5" type="ORF">ACFQGH_14595</name>
</gene>
<keyword evidence="1" id="KW-0479">Metal-binding</keyword>
<dbReference type="NCBIfam" id="TIGR03102">
    <property type="entry name" value="halo_cynanin"/>
    <property type="match status" value="1"/>
</dbReference>
<keyword evidence="2" id="KW-0186">Copper</keyword>
<name>A0ABD5V4M5_9EURY</name>
<dbReference type="AlphaFoldDB" id="A0ABD5V4M5"/>
<dbReference type="InterPro" id="IPR008972">
    <property type="entry name" value="Cupredoxin"/>
</dbReference>
<dbReference type="Pfam" id="PF00127">
    <property type="entry name" value="Copper-bind"/>
    <property type="match status" value="1"/>
</dbReference>
<feature type="region of interest" description="Disordered" evidence="3">
    <location>
        <begin position="27"/>
        <end position="55"/>
    </location>
</feature>
<feature type="compositionally biased region" description="Acidic residues" evidence="3">
    <location>
        <begin position="38"/>
        <end position="55"/>
    </location>
</feature>
<dbReference type="InterPro" id="IPR017533">
    <property type="entry name" value="Halocyanin"/>
</dbReference>
<dbReference type="InterPro" id="IPR000923">
    <property type="entry name" value="BlueCu_1"/>
</dbReference>
<dbReference type="Proteomes" id="UP001596312">
    <property type="component" value="Unassembled WGS sequence"/>
</dbReference>
<protein>
    <submittedName>
        <fullName evidence="5">Halocyanin domain-containing protein</fullName>
    </submittedName>
</protein>
<keyword evidence="6" id="KW-1185">Reference proteome</keyword>
<dbReference type="SUPFAM" id="SSF49503">
    <property type="entry name" value="Cupredoxins"/>
    <property type="match status" value="1"/>
</dbReference>
<dbReference type="CDD" id="cd04220">
    <property type="entry name" value="Halocyanin"/>
    <property type="match status" value="1"/>
</dbReference>
<dbReference type="PROSITE" id="PS51318">
    <property type="entry name" value="TAT"/>
    <property type="match status" value="1"/>
</dbReference>
<evidence type="ECO:0000256" key="3">
    <source>
        <dbReference type="SAM" id="MobiDB-lite"/>
    </source>
</evidence>
<sequence length="163" mass="17441">MQSDPSLDRRTVLRAAGALVAVGGLAGCTDDAGGGGSDEPDYETVPDDEEPDYEGWLDSAETYDGTADYRGEEEVTVLVGTGSQGYSFSPAAIMVDPGTEVVWEWTGQGGGHNVEEEDGEYESPIESEEGHTFEHTFEEPEVSLYTCIPHDQQGMRGAVAVEE</sequence>
<evidence type="ECO:0000256" key="1">
    <source>
        <dbReference type="ARBA" id="ARBA00022723"/>
    </source>
</evidence>
<dbReference type="GO" id="GO:0046872">
    <property type="term" value="F:metal ion binding"/>
    <property type="evidence" value="ECO:0007669"/>
    <property type="project" value="UniProtKB-KW"/>
</dbReference>
<organism evidence="5 6">
    <name type="scientific">Halalkalicoccus tibetensis</name>
    <dbReference type="NCBI Taxonomy" id="175632"/>
    <lineage>
        <taxon>Archaea</taxon>
        <taxon>Methanobacteriati</taxon>
        <taxon>Methanobacteriota</taxon>
        <taxon>Stenosarchaea group</taxon>
        <taxon>Halobacteria</taxon>
        <taxon>Halobacteriales</taxon>
        <taxon>Halococcaceae</taxon>
        <taxon>Halalkalicoccus</taxon>
    </lineage>
</organism>
<evidence type="ECO:0000313" key="6">
    <source>
        <dbReference type="Proteomes" id="UP001596312"/>
    </source>
</evidence>
<evidence type="ECO:0000256" key="2">
    <source>
        <dbReference type="ARBA" id="ARBA00023008"/>
    </source>
</evidence>
<comment type="caution">
    <text evidence="5">The sequence shown here is derived from an EMBL/GenBank/DDBJ whole genome shotgun (WGS) entry which is preliminary data.</text>
</comment>
<evidence type="ECO:0000313" key="5">
    <source>
        <dbReference type="EMBL" id="MFC6906422.1"/>
    </source>
</evidence>
<dbReference type="Gene3D" id="2.60.40.420">
    <property type="entry name" value="Cupredoxins - blue copper proteins"/>
    <property type="match status" value="1"/>
</dbReference>
<dbReference type="RefSeq" id="WP_340604990.1">
    <property type="nucleotide sequence ID" value="NZ_JBBMXV010000004.1"/>
</dbReference>
<feature type="domain" description="Blue (type 1) copper" evidence="4">
    <location>
        <begin position="76"/>
        <end position="162"/>
    </location>
</feature>
<evidence type="ECO:0000259" key="4">
    <source>
        <dbReference type="Pfam" id="PF00127"/>
    </source>
</evidence>
<accession>A0ABD5V4M5</accession>
<dbReference type="EMBL" id="JBHSXQ010000004">
    <property type="protein sequence ID" value="MFC6906422.1"/>
    <property type="molecule type" value="Genomic_DNA"/>
</dbReference>
<proteinExistence type="predicted"/>